<accession>A0A183LPB7</accession>
<gene>
    <name evidence="1" type="ORF">SMRZ_LOCUS5642</name>
</gene>
<dbReference type="Proteomes" id="UP000277204">
    <property type="component" value="Unassembled WGS sequence"/>
</dbReference>
<reference evidence="1 2" key="1">
    <citation type="submission" date="2018-11" db="EMBL/GenBank/DDBJ databases">
        <authorList>
            <consortium name="Pathogen Informatics"/>
        </authorList>
    </citation>
    <scope>NUCLEOTIDE SEQUENCE [LARGE SCALE GENOMIC DNA]</scope>
    <source>
        <strain evidence="1 2">Zambia</strain>
    </source>
</reference>
<name>A0A183LPB7_9TREM</name>
<evidence type="ECO:0000313" key="2">
    <source>
        <dbReference type="Proteomes" id="UP000277204"/>
    </source>
</evidence>
<evidence type="ECO:0000313" key="1">
    <source>
        <dbReference type="EMBL" id="VDO67098.1"/>
    </source>
</evidence>
<proteinExistence type="predicted"/>
<dbReference type="PANTHER" id="PTHR47027">
    <property type="entry name" value="REVERSE TRANSCRIPTASE DOMAIN-CONTAINING PROTEIN"/>
    <property type="match status" value="1"/>
</dbReference>
<organism evidence="1 2">
    <name type="scientific">Schistosoma margrebowiei</name>
    <dbReference type="NCBI Taxonomy" id="48269"/>
    <lineage>
        <taxon>Eukaryota</taxon>
        <taxon>Metazoa</taxon>
        <taxon>Spiralia</taxon>
        <taxon>Lophotrochozoa</taxon>
        <taxon>Platyhelminthes</taxon>
        <taxon>Trematoda</taxon>
        <taxon>Digenea</taxon>
        <taxon>Strigeidida</taxon>
        <taxon>Schistosomatoidea</taxon>
        <taxon>Schistosomatidae</taxon>
        <taxon>Schistosoma</taxon>
    </lineage>
</organism>
<dbReference type="AlphaFoldDB" id="A0A183LPB7"/>
<dbReference type="InterPro" id="IPR045609">
    <property type="entry name" value="DUF6451"/>
</dbReference>
<dbReference type="PANTHER" id="PTHR47027:SF25">
    <property type="entry name" value="REVERSE TRANSCRIPTASE DOMAIN-CONTAINING PROTEIN"/>
    <property type="match status" value="1"/>
</dbReference>
<dbReference type="EMBL" id="UZAI01001975">
    <property type="protein sequence ID" value="VDO67098.1"/>
    <property type="molecule type" value="Genomic_DNA"/>
</dbReference>
<sequence>MKTATSEGKYGIQWTAQNQLDYSDFTDDLALLSNTHEQMQMKTTSVATASVSISLNMHKEKINIFKYNTENTNPITLDGESLEDEESFTYLVGIIDVEGESAADLKVRIGKARATFLQLKNIWNSKKLSINIKVKIFNTNVNTVLLYEAELPKSSSNV</sequence>
<dbReference type="Pfam" id="PF20049">
    <property type="entry name" value="DUF6451"/>
    <property type="match status" value="1"/>
</dbReference>
<protein>
    <submittedName>
        <fullName evidence="1">Uncharacterized protein</fullName>
    </submittedName>
</protein>
<keyword evidence="2" id="KW-1185">Reference proteome</keyword>